<gene>
    <name evidence="1" type="ORF">OPT61_g5706</name>
</gene>
<accession>A0ACC2I9H6</accession>
<comment type="caution">
    <text evidence="1">The sequence shown here is derived from an EMBL/GenBank/DDBJ whole genome shotgun (WGS) entry which is preliminary data.</text>
</comment>
<reference evidence="1" key="1">
    <citation type="submission" date="2022-11" db="EMBL/GenBank/DDBJ databases">
        <title>Genome Sequence of Boeremia exigua.</title>
        <authorList>
            <person name="Buettner E."/>
        </authorList>
    </citation>
    <scope>NUCLEOTIDE SEQUENCE</scope>
    <source>
        <strain evidence="1">CU02</strain>
    </source>
</reference>
<sequence length="279" mass="29473">MILTVLVAAFAAFSTAQCQEVTETVTRCTTSYSEFAVPTESIKTASYFTTFTYNFSITSTTQETVTVTPLATTFTDVVNVTSTTTTTVISVPAATTIAAPAGFFPLINRPIALAAPTPTTVGRHRRGLIESRAEHLQRVKRLPKTPSGNTSGFIVLPNGDAQSLARGFPAHVDCQVIVNINSTTTTTVTGTPVTEVLVPATATAVSTSTFTVTETINEVDAQPTEYAACQANNVVNNVIGFNNQPIYFDRIVFAADDGFPIANSLVVNTVSPSGRATCS</sequence>
<protein>
    <submittedName>
        <fullName evidence="1">Uncharacterized protein</fullName>
    </submittedName>
</protein>
<keyword evidence="2" id="KW-1185">Reference proteome</keyword>
<name>A0ACC2I9H6_9PLEO</name>
<dbReference type="EMBL" id="JAPHNI010000375">
    <property type="protein sequence ID" value="KAJ8111786.1"/>
    <property type="molecule type" value="Genomic_DNA"/>
</dbReference>
<evidence type="ECO:0000313" key="2">
    <source>
        <dbReference type="Proteomes" id="UP001153331"/>
    </source>
</evidence>
<proteinExistence type="predicted"/>
<organism evidence="1 2">
    <name type="scientific">Boeremia exigua</name>
    <dbReference type="NCBI Taxonomy" id="749465"/>
    <lineage>
        <taxon>Eukaryota</taxon>
        <taxon>Fungi</taxon>
        <taxon>Dikarya</taxon>
        <taxon>Ascomycota</taxon>
        <taxon>Pezizomycotina</taxon>
        <taxon>Dothideomycetes</taxon>
        <taxon>Pleosporomycetidae</taxon>
        <taxon>Pleosporales</taxon>
        <taxon>Pleosporineae</taxon>
        <taxon>Didymellaceae</taxon>
        <taxon>Boeremia</taxon>
    </lineage>
</organism>
<dbReference type="Proteomes" id="UP001153331">
    <property type="component" value="Unassembled WGS sequence"/>
</dbReference>
<evidence type="ECO:0000313" key="1">
    <source>
        <dbReference type="EMBL" id="KAJ8111786.1"/>
    </source>
</evidence>